<reference evidence="2" key="1">
    <citation type="submission" date="2023-03" db="EMBL/GenBank/DDBJ databases">
        <authorList>
            <person name="Steffen K."/>
            <person name="Cardenas P."/>
        </authorList>
    </citation>
    <scope>NUCLEOTIDE SEQUENCE</scope>
</reference>
<proteinExistence type="predicted"/>
<feature type="transmembrane region" description="Helical" evidence="1">
    <location>
        <begin position="140"/>
        <end position="161"/>
    </location>
</feature>
<evidence type="ECO:0000313" key="2">
    <source>
        <dbReference type="EMBL" id="CAI8026153.1"/>
    </source>
</evidence>
<dbReference type="Proteomes" id="UP001174909">
    <property type="component" value="Unassembled WGS sequence"/>
</dbReference>
<protein>
    <submittedName>
        <fullName evidence="2">Neurobeachin-like protein 2</fullName>
    </submittedName>
</protein>
<name>A0AA35WLR6_GEOBA</name>
<gene>
    <name evidence="2" type="ORF">GBAR_LOCUS15054</name>
</gene>
<sequence length="173" mass="19864">MSHDITHERMVPLCYFDLRSKTAIISLPPHLHFPSSTSSLSFHTWVCLDYPRTTGRLTYSTPVSRSTRITPTFPSLPRKRRRILFSFYSESGNGFETFFTNSLVLVVAIATKREFTTLCLSDCPLTPLVWVCPCHHGEDYLTAILFLFFSLSAFSTVLVWCSMEPRDRGRKEN</sequence>
<evidence type="ECO:0000256" key="1">
    <source>
        <dbReference type="SAM" id="Phobius"/>
    </source>
</evidence>
<comment type="caution">
    <text evidence="2">The sequence shown here is derived from an EMBL/GenBank/DDBJ whole genome shotgun (WGS) entry which is preliminary data.</text>
</comment>
<keyword evidence="1" id="KW-0472">Membrane</keyword>
<keyword evidence="3" id="KW-1185">Reference proteome</keyword>
<dbReference type="EMBL" id="CASHTH010002200">
    <property type="protein sequence ID" value="CAI8026153.1"/>
    <property type="molecule type" value="Genomic_DNA"/>
</dbReference>
<organism evidence="2 3">
    <name type="scientific">Geodia barretti</name>
    <name type="common">Barrett's horny sponge</name>
    <dbReference type="NCBI Taxonomy" id="519541"/>
    <lineage>
        <taxon>Eukaryota</taxon>
        <taxon>Metazoa</taxon>
        <taxon>Porifera</taxon>
        <taxon>Demospongiae</taxon>
        <taxon>Heteroscleromorpha</taxon>
        <taxon>Tetractinellida</taxon>
        <taxon>Astrophorina</taxon>
        <taxon>Geodiidae</taxon>
        <taxon>Geodia</taxon>
    </lineage>
</organism>
<keyword evidence="1" id="KW-0812">Transmembrane</keyword>
<dbReference type="AlphaFoldDB" id="A0AA35WLR6"/>
<accession>A0AA35WLR6</accession>
<keyword evidence="1" id="KW-1133">Transmembrane helix</keyword>
<evidence type="ECO:0000313" key="3">
    <source>
        <dbReference type="Proteomes" id="UP001174909"/>
    </source>
</evidence>